<feature type="transmembrane region" description="Helical" evidence="8">
    <location>
        <begin position="59"/>
        <end position="79"/>
    </location>
</feature>
<dbReference type="InterPro" id="IPR028325">
    <property type="entry name" value="VG_K_chnl"/>
</dbReference>
<dbReference type="GO" id="GO:0005249">
    <property type="term" value="F:voltage-gated potassium channel activity"/>
    <property type="evidence" value="ECO:0007669"/>
    <property type="project" value="InterPro"/>
</dbReference>
<dbReference type="InterPro" id="IPR027359">
    <property type="entry name" value="Volt_channel_dom_sf"/>
</dbReference>
<feature type="transmembrane region" description="Helical" evidence="8">
    <location>
        <begin position="117"/>
        <end position="137"/>
    </location>
</feature>
<dbReference type="InterPro" id="IPR013099">
    <property type="entry name" value="K_chnl_dom"/>
</dbReference>
<evidence type="ECO:0000259" key="9">
    <source>
        <dbReference type="Pfam" id="PF07885"/>
    </source>
</evidence>
<feature type="transmembrane region" description="Helical" evidence="8">
    <location>
        <begin position="30"/>
        <end position="47"/>
    </location>
</feature>
<keyword evidence="6 8" id="KW-0472">Membrane</keyword>
<proteinExistence type="predicted"/>
<dbReference type="PRINTS" id="PR00169">
    <property type="entry name" value="KCHANNEL"/>
</dbReference>
<keyword evidence="3 8" id="KW-0812">Transmembrane</keyword>
<dbReference type="EMBL" id="CP101527">
    <property type="protein sequence ID" value="UZW73821.1"/>
    <property type="molecule type" value="Genomic_DNA"/>
</dbReference>
<feature type="transmembrane region" description="Helical" evidence="8">
    <location>
        <begin position="198"/>
        <end position="223"/>
    </location>
</feature>
<dbReference type="GO" id="GO:0001508">
    <property type="term" value="P:action potential"/>
    <property type="evidence" value="ECO:0007669"/>
    <property type="project" value="TreeGrafter"/>
</dbReference>
<evidence type="ECO:0000256" key="1">
    <source>
        <dbReference type="ARBA" id="ARBA00004141"/>
    </source>
</evidence>
<feature type="transmembrane region" description="Helical" evidence="8">
    <location>
        <begin position="143"/>
        <end position="163"/>
    </location>
</feature>
<evidence type="ECO:0000256" key="4">
    <source>
        <dbReference type="ARBA" id="ARBA00022989"/>
    </source>
</evidence>
<keyword evidence="5" id="KW-0406">Ion transport</keyword>
<dbReference type="KEGG" id="asem:NNL22_12325"/>
<keyword evidence="4 8" id="KW-1133">Transmembrane helix</keyword>
<accession>A0A9E8KIE0</accession>
<evidence type="ECO:0000256" key="8">
    <source>
        <dbReference type="SAM" id="Phobius"/>
    </source>
</evidence>
<evidence type="ECO:0000256" key="7">
    <source>
        <dbReference type="ARBA" id="ARBA00023303"/>
    </source>
</evidence>
<dbReference type="Gene3D" id="1.20.120.350">
    <property type="entry name" value="Voltage-gated potassium channels. Chain C"/>
    <property type="match status" value="1"/>
</dbReference>
<keyword evidence="2" id="KW-0813">Transport</keyword>
<comment type="subcellular location">
    <subcellularLocation>
        <location evidence="1">Membrane</location>
        <topology evidence="1">Multi-pass membrane protein</topology>
    </subcellularLocation>
</comment>
<sequence>MNNQSFPRVIGLAGVDRNETSAALKYSARLEWPMVMMAIWIVIEWYLQAKGAVPARFVLVTDWVIWGFFLFETVLLTSLVRNKPYYLIGNWVNLVIIVLGFPVLWEEFPAAGVLRSLRLIVMAGILIHISSTARRILARNHLGTTLLVGFIITVMAGFLIAGLDPAIETPWDGIWWAWVTVTTVGYGDVVPVSTEGRLFASFLILMGIGIFSMLTASFSAFFVSRDEKMVIQREQQILAKLELIEMRLHKMEKEISYVAKTQQKAAKETPP</sequence>
<dbReference type="Pfam" id="PF07885">
    <property type="entry name" value="Ion_trans_2"/>
    <property type="match status" value="1"/>
</dbReference>
<evidence type="ECO:0000256" key="5">
    <source>
        <dbReference type="ARBA" id="ARBA00023065"/>
    </source>
</evidence>
<evidence type="ECO:0000256" key="3">
    <source>
        <dbReference type="ARBA" id="ARBA00022692"/>
    </source>
</evidence>
<dbReference type="RefSeq" id="WP_251809962.1">
    <property type="nucleotide sequence ID" value="NZ_CP101527.1"/>
</dbReference>
<dbReference type="SUPFAM" id="SSF81324">
    <property type="entry name" value="Voltage-gated potassium channels"/>
    <property type="match status" value="1"/>
</dbReference>
<dbReference type="AlphaFoldDB" id="A0A9E8KIE0"/>
<dbReference type="GO" id="GO:0008076">
    <property type="term" value="C:voltage-gated potassium channel complex"/>
    <property type="evidence" value="ECO:0007669"/>
    <property type="project" value="InterPro"/>
</dbReference>
<name>A0A9E8KIE0_9ALTE</name>
<keyword evidence="11" id="KW-1185">Reference proteome</keyword>
<evidence type="ECO:0000256" key="6">
    <source>
        <dbReference type="ARBA" id="ARBA00023136"/>
    </source>
</evidence>
<evidence type="ECO:0000313" key="10">
    <source>
        <dbReference type="EMBL" id="UZW73821.1"/>
    </source>
</evidence>
<dbReference type="PANTHER" id="PTHR11537">
    <property type="entry name" value="VOLTAGE-GATED POTASSIUM CHANNEL"/>
    <property type="match status" value="1"/>
</dbReference>
<organism evidence="10 11">
    <name type="scientific">Alkalimarinus sediminis</name>
    <dbReference type="NCBI Taxonomy" id="1632866"/>
    <lineage>
        <taxon>Bacteria</taxon>
        <taxon>Pseudomonadati</taxon>
        <taxon>Pseudomonadota</taxon>
        <taxon>Gammaproteobacteria</taxon>
        <taxon>Alteromonadales</taxon>
        <taxon>Alteromonadaceae</taxon>
        <taxon>Alkalimarinus</taxon>
    </lineage>
</organism>
<dbReference type="Proteomes" id="UP001164472">
    <property type="component" value="Chromosome"/>
</dbReference>
<feature type="transmembrane region" description="Helical" evidence="8">
    <location>
        <begin position="85"/>
        <end position="105"/>
    </location>
</feature>
<evidence type="ECO:0000256" key="2">
    <source>
        <dbReference type="ARBA" id="ARBA00022448"/>
    </source>
</evidence>
<evidence type="ECO:0000313" key="11">
    <source>
        <dbReference type="Proteomes" id="UP001164472"/>
    </source>
</evidence>
<protein>
    <submittedName>
        <fullName evidence="10">Ion channel</fullName>
    </submittedName>
</protein>
<dbReference type="Gene3D" id="1.10.287.70">
    <property type="match status" value="1"/>
</dbReference>
<dbReference type="PANTHER" id="PTHR11537:SF254">
    <property type="entry name" value="POTASSIUM VOLTAGE-GATED CHANNEL PROTEIN SHAB"/>
    <property type="match status" value="1"/>
</dbReference>
<reference evidence="10" key="1">
    <citation type="submission" date="2022-07" db="EMBL/GenBank/DDBJ databases">
        <title>Alkalimarinus sp. nov., isolated from gut of a Alitta virens.</title>
        <authorList>
            <person name="Yang A.I."/>
            <person name="Shin N.-R."/>
        </authorList>
    </citation>
    <scope>NUCLEOTIDE SEQUENCE</scope>
    <source>
        <strain evidence="10">FA028</strain>
    </source>
</reference>
<keyword evidence="7" id="KW-0407">Ion channel</keyword>
<feature type="domain" description="Potassium channel" evidence="9">
    <location>
        <begin position="154"/>
        <end position="223"/>
    </location>
</feature>
<gene>
    <name evidence="10" type="ORF">NNL22_12325</name>
</gene>